<dbReference type="SMART" id="SM00179">
    <property type="entry name" value="EGF_CA"/>
    <property type="match status" value="1"/>
</dbReference>
<dbReference type="FunFam" id="2.10.25.10:FF:000038">
    <property type="entry name" value="Fibrillin 2"/>
    <property type="match status" value="1"/>
</dbReference>
<evidence type="ECO:0000313" key="9">
    <source>
        <dbReference type="Proteomes" id="UP000440578"/>
    </source>
</evidence>
<feature type="domain" description="EGF-like" evidence="7">
    <location>
        <begin position="81"/>
        <end position="119"/>
    </location>
</feature>
<evidence type="ECO:0000259" key="7">
    <source>
        <dbReference type="PROSITE" id="PS50026"/>
    </source>
</evidence>
<sequence length="139" mass="15573">MARSIKRWLGAVVLCLLAAAEAAVSRERLAARSWSALLDGPAAVDLTETGQVLPRFRPPGYGQARPWCPVGWQWNGRRCVDVDECRQANECRSPRVYCLNTLGSYRCLCRPGLVGDYYTVGCKTEEEYCQTRFRDAPTP</sequence>
<organism evidence="8 9">
    <name type="scientific">Amphibalanus amphitrite</name>
    <name type="common">Striped barnacle</name>
    <name type="synonym">Balanus amphitrite</name>
    <dbReference type="NCBI Taxonomy" id="1232801"/>
    <lineage>
        <taxon>Eukaryota</taxon>
        <taxon>Metazoa</taxon>
        <taxon>Ecdysozoa</taxon>
        <taxon>Arthropoda</taxon>
        <taxon>Crustacea</taxon>
        <taxon>Multicrustacea</taxon>
        <taxon>Cirripedia</taxon>
        <taxon>Thoracica</taxon>
        <taxon>Thoracicalcarea</taxon>
        <taxon>Balanomorpha</taxon>
        <taxon>Balanoidea</taxon>
        <taxon>Balanidae</taxon>
        <taxon>Amphibalaninae</taxon>
        <taxon>Amphibalanus</taxon>
    </lineage>
</organism>
<keyword evidence="1 5" id="KW-0245">EGF-like domain</keyword>
<dbReference type="InterPro" id="IPR000742">
    <property type="entry name" value="EGF"/>
</dbReference>
<keyword evidence="3" id="KW-0677">Repeat</keyword>
<dbReference type="PROSITE" id="PS00010">
    <property type="entry name" value="ASX_HYDROXYL"/>
    <property type="match status" value="1"/>
</dbReference>
<dbReference type="GO" id="GO:0005509">
    <property type="term" value="F:calcium ion binding"/>
    <property type="evidence" value="ECO:0007669"/>
    <property type="project" value="InterPro"/>
</dbReference>
<feature type="signal peptide" evidence="6">
    <location>
        <begin position="1"/>
        <end position="22"/>
    </location>
</feature>
<dbReference type="CDD" id="cd00054">
    <property type="entry name" value="EGF_CA"/>
    <property type="match status" value="1"/>
</dbReference>
<name>A0A6A4VDG2_AMPAM</name>
<dbReference type="InterPro" id="IPR000152">
    <property type="entry name" value="EGF-type_Asp/Asn_hydroxyl_site"/>
</dbReference>
<protein>
    <submittedName>
        <fullName evidence="8">Cubilin</fullName>
    </submittedName>
</protein>
<dbReference type="Proteomes" id="UP000440578">
    <property type="component" value="Unassembled WGS sequence"/>
</dbReference>
<evidence type="ECO:0000256" key="5">
    <source>
        <dbReference type="PROSITE-ProRule" id="PRU00076"/>
    </source>
</evidence>
<accession>A0A6A4VDG2</accession>
<dbReference type="InterPro" id="IPR049883">
    <property type="entry name" value="NOTCH1_EGF-like"/>
</dbReference>
<evidence type="ECO:0000256" key="6">
    <source>
        <dbReference type="SAM" id="SignalP"/>
    </source>
</evidence>
<comment type="caution">
    <text evidence="5">Lacks conserved residue(s) required for the propagation of feature annotation.</text>
</comment>
<proteinExistence type="predicted"/>
<dbReference type="PROSITE" id="PS50026">
    <property type="entry name" value="EGF_3"/>
    <property type="match status" value="1"/>
</dbReference>
<dbReference type="PROSITE" id="PS01187">
    <property type="entry name" value="EGF_CA"/>
    <property type="match status" value="1"/>
</dbReference>
<gene>
    <name evidence="8" type="primary">CUBN_1</name>
    <name evidence="8" type="ORF">FJT64_010242</name>
</gene>
<evidence type="ECO:0000256" key="1">
    <source>
        <dbReference type="ARBA" id="ARBA00022536"/>
    </source>
</evidence>
<reference evidence="8 9" key="1">
    <citation type="submission" date="2019-07" db="EMBL/GenBank/DDBJ databases">
        <title>Draft genome assembly of a fouling barnacle, Amphibalanus amphitrite (Darwin, 1854): The first reference genome for Thecostraca.</title>
        <authorList>
            <person name="Kim W."/>
        </authorList>
    </citation>
    <scope>NUCLEOTIDE SEQUENCE [LARGE SCALE GENOMIC DNA]</scope>
    <source>
        <strain evidence="8">SNU_AA5</strain>
        <tissue evidence="8">Soma without cirri and trophi</tissue>
    </source>
</reference>
<evidence type="ECO:0000256" key="3">
    <source>
        <dbReference type="ARBA" id="ARBA00022737"/>
    </source>
</evidence>
<keyword evidence="9" id="KW-1185">Reference proteome</keyword>
<evidence type="ECO:0000256" key="4">
    <source>
        <dbReference type="ARBA" id="ARBA00023157"/>
    </source>
</evidence>
<evidence type="ECO:0000256" key="2">
    <source>
        <dbReference type="ARBA" id="ARBA00022729"/>
    </source>
</evidence>
<keyword evidence="2 6" id="KW-0732">Signal</keyword>
<dbReference type="Gene3D" id="2.10.25.10">
    <property type="entry name" value="Laminin"/>
    <property type="match status" value="1"/>
</dbReference>
<dbReference type="AlphaFoldDB" id="A0A6A4VDG2"/>
<feature type="chain" id="PRO_5025434896" evidence="6">
    <location>
        <begin position="23"/>
        <end position="139"/>
    </location>
</feature>
<dbReference type="OrthoDB" id="6516201at2759"/>
<comment type="caution">
    <text evidence="8">The sequence shown here is derived from an EMBL/GenBank/DDBJ whole genome shotgun (WGS) entry which is preliminary data.</text>
</comment>
<dbReference type="InterPro" id="IPR018097">
    <property type="entry name" value="EGF_Ca-bd_CS"/>
</dbReference>
<dbReference type="InterPro" id="IPR001881">
    <property type="entry name" value="EGF-like_Ca-bd_dom"/>
</dbReference>
<dbReference type="EMBL" id="VIIS01001862">
    <property type="protein sequence ID" value="KAF0291663.1"/>
    <property type="molecule type" value="Genomic_DNA"/>
</dbReference>
<dbReference type="SUPFAM" id="SSF57196">
    <property type="entry name" value="EGF/Laminin"/>
    <property type="match status" value="1"/>
</dbReference>
<keyword evidence="4" id="KW-1015">Disulfide bond</keyword>
<evidence type="ECO:0000313" key="8">
    <source>
        <dbReference type="EMBL" id="KAF0291663.1"/>
    </source>
</evidence>
<dbReference type="Pfam" id="PF07645">
    <property type="entry name" value="EGF_CA"/>
    <property type="match status" value="1"/>
</dbReference>